<feature type="chain" id="PRO_5012216784" description="Copper acquisition factor BIM1-like domain-containing protein" evidence="1">
    <location>
        <begin position="21"/>
        <end position="153"/>
    </location>
</feature>
<name>A0A210QWG4_MIZYE</name>
<dbReference type="PANTHER" id="PTHR37916">
    <property type="entry name" value="CHITIN-BINDING TYPE-4 DOMAIN-CONTAINING PROTEIN"/>
    <property type="match status" value="1"/>
</dbReference>
<keyword evidence="4" id="KW-1185">Reference proteome</keyword>
<gene>
    <name evidence="3" type="ORF">KP79_PYT24078</name>
</gene>
<proteinExistence type="predicted"/>
<accession>A0A210QWG4</accession>
<evidence type="ECO:0000313" key="3">
    <source>
        <dbReference type="EMBL" id="OWF53064.1"/>
    </source>
</evidence>
<dbReference type="PANTHER" id="PTHR37916:SF1">
    <property type="entry name" value="COPPER ACQUISITION FACTOR BIM1-LIKE DOMAIN-CONTAINING PROTEIN"/>
    <property type="match status" value="1"/>
</dbReference>
<reference evidence="3 4" key="1">
    <citation type="journal article" date="2017" name="Nat. Ecol. Evol.">
        <title>Scallop genome provides insights into evolution of bilaterian karyotype and development.</title>
        <authorList>
            <person name="Wang S."/>
            <person name="Zhang J."/>
            <person name="Jiao W."/>
            <person name="Li J."/>
            <person name="Xun X."/>
            <person name="Sun Y."/>
            <person name="Guo X."/>
            <person name="Huan P."/>
            <person name="Dong B."/>
            <person name="Zhang L."/>
            <person name="Hu X."/>
            <person name="Sun X."/>
            <person name="Wang J."/>
            <person name="Zhao C."/>
            <person name="Wang Y."/>
            <person name="Wang D."/>
            <person name="Huang X."/>
            <person name="Wang R."/>
            <person name="Lv J."/>
            <person name="Li Y."/>
            <person name="Zhang Z."/>
            <person name="Liu B."/>
            <person name="Lu W."/>
            <person name="Hui Y."/>
            <person name="Liang J."/>
            <person name="Zhou Z."/>
            <person name="Hou R."/>
            <person name="Li X."/>
            <person name="Liu Y."/>
            <person name="Li H."/>
            <person name="Ning X."/>
            <person name="Lin Y."/>
            <person name="Zhao L."/>
            <person name="Xing Q."/>
            <person name="Dou J."/>
            <person name="Li Y."/>
            <person name="Mao J."/>
            <person name="Guo H."/>
            <person name="Dou H."/>
            <person name="Li T."/>
            <person name="Mu C."/>
            <person name="Jiang W."/>
            <person name="Fu Q."/>
            <person name="Fu X."/>
            <person name="Miao Y."/>
            <person name="Liu J."/>
            <person name="Yu Q."/>
            <person name="Li R."/>
            <person name="Liao H."/>
            <person name="Li X."/>
            <person name="Kong Y."/>
            <person name="Jiang Z."/>
            <person name="Chourrout D."/>
            <person name="Li R."/>
            <person name="Bao Z."/>
        </authorList>
    </citation>
    <scope>NUCLEOTIDE SEQUENCE [LARGE SCALE GENOMIC DNA]</scope>
    <source>
        <strain evidence="3 4">PY_sf001</strain>
    </source>
</reference>
<feature type="domain" description="Copper acquisition factor BIM1-like" evidence="2">
    <location>
        <begin position="21"/>
        <end position="150"/>
    </location>
</feature>
<dbReference type="OrthoDB" id="10022075at2759"/>
<feature type="signal peptide" evidence="1">
    <location>
        <begin position="1"/>
        <end position="20"/>
    </location>
</feature>
<comment type="caution">
    <text evidence="3">The sequence shown here is derived from an EMBL/GenBank/DDBJ whole genome shotgun (WGS) entry which is preliminary data.</text>
</comment>
<dbReference type="Proteomes" id="UP000242188">
    <property type="component" value="Unassembled WGS sequence"/>
</dbReference>
<dbReference type="EMBL" id="NEDP02001523">
    <property type="protein sequence ID" value="OWF53064.1"/>
    <property type="molecule type" value="Genomic_DNA"/>
</dbReference>
<evidence type="ECO:0000313" key="4">
    <source>
        <dbReference type="Proteomes" id="UP000242188"/>
    </source>
</evidence>
<evidence type="ECO:0000256" key="1">
    <source>
        <dbReference type="SAM" id="SignalP"/>
    </source>
</evidence>
<dbReference type="InterPro" id="IPR046530">
    <property type="entry name" value="BIM1-like_dom"/>
</dbReference>
<sequence length="153" mass="16696">MASAVFVVIVFSAVIAVSYSHVCLLSPAQRGSLQGINKPGADNCILLKPPCGGRERQSNRTVELRDITTSMTTHRQGFFAIFLGRDGDQDYQGLVKIPDKGEPALSIYTSTIVIPAVPWVNKDAVLQIIYKTMNSDAPPAFYQCADVRILPKN</sequence>
<protein>
    <recommendedName>
        <fullName evidence="2">Copper acquisition factor BIM1-like domain-containing protein</fullName>
    </recommendedName>
</protein>
<organism evidence="3 4">
    <name type="scientific">Mizuhopecten yessoensis</name>
    <name type="common">Japanese scallop</name>
    <name type="synonym">Patinopecten yessoensis</name>
    <dbReference type="NCBI Taxonomy" id="6573"/>
    <lineage>
        <taxon>Eukaryota</taxon>
        <taxon>Metazoa</taxon>
        <taxon>Spiralia</taxon>
        <taxon>Lophotrochozoa</taxon>
        <taxon>Mollusca</taxon>
        <taxon>Bivalvia</taxon>
        <taxon>Autobranchia</taxon>
        <taxon>Pteriomorphia</taxon>
        <taxon>Pectinida</taxon>
        <taxon>Pectinoidea</taxon>
        <taxon>Pectinidae</taxon>
        <taxon>Mizuhopecten</taxon>
    </lineage>
</organism>
<keyword evidence="1" id="KW-0732">Signal</keyword>
<dbReference type="AlphaFoldDB" id="A0A210QWG4"/>
<dbReference type="Pfam" id="PF20238">
    <property type="entry name" value="BIM1-like_dom"/>
    <property type="match status" value="1"/>
</dbReference>
<evidence type="ECO:0000259" key="2">
    <source>
        <dbReference type="Pfam" id="PF20238"/>
    </source>
</evidence>